<proteinExistence type="predicted"/>
<feature type="region of interest" description="Disordered" evidence="1">
    <location>
        <begin position="1"/>
        <end position="25"/>
    </location>
</feature>
<feature type="non-terminal residue" evidence="2">
    <location>
        <position position="1"/>
    </location>
</feature>
<sequence length="129" mass="14876">MENNEESSSNNEVESSSDSSHDEDDLPMVRRLMSVQLNPIRPFTMSKMDWKPLPLHHFELDLSLLIVGLVGLLKLLSKSIVLGNLEHSFGLFNWRCLMIYGFVAITYRPSPGMRSMRYARFIDTWLKVS</sequence>
<name>A0A371FPL2_MUCPR</name>
<dbReference type="EMBL" id="QJKJ01008274">
    <property type="protein sequence ID" value="RDX80267.1"/>
    <property type="molecule type" value="Genomic_DNA"/>
</dbReference>
<reference evidence="2" key="1">
    <citation type="submission" date="2018-05" db="EMBL/GenBank/DDBJ databases">
        <title>Draft genome of Mucuna pruriens seed.</title>
        <authorList>
            <person name="Nnadi N.E."/>
            <person name="Vos R."/>
            <person name="Hasami M.H."/>
            <person name="Devisetty U.K."/>
            <person name="Aguiy J.C."/>
        </authorList>
    </citation>
    <scope>NUCLEOTIDE SEQUENCE [LARGE SCALE GENOMIC DNA]</scope>
    <source>
        <strain evidence="2">JCA_2017</strain>
    </source>
</reference>
<evidence type="ECO:0000313" key="2">
    <source>
        <dbReference type="EMBL" id="RDX80267.1"/>
    </source>
</evidence>
<feature type="compositionally biased region" description="Low complexity" evidence="1">
    <location>
        <begin position="1"/>
        <end position="18"/>
    </location>
</feature>
<protein>
    <submittedName>
        <fullName evidence="2">Uncharacterized protein</fullName>
    </submittedName>
</protein>
<comment type="caution">
    <text evidence="2">The sequence shown here is derived from an EMBL/GenBank/DDBJ whole genome shotgun (WGS) entry which is preliminary data.</text>
</comment>
<keyword evidence="3" id="KW-1185">Reference proteome</keyword>
<dbReference type="AlphaFoldDB" id="A0A371FPL2"/>
<evidence type="ECO:0000256" key="1">
    <source>
        <dbReference type="SAM" id="MobiDB-lite"/>
    </source>
</evidence>
<accession>A0A371FPL2</accession>
<evidence type="ECO:0000313" key="3">
    <source>
        <dbReference type="Proteomes" id="UP000257109"/>
    </source>
</evidence>
<gene>
    <name evidence="2" type="ORF">CR513_39206</name>
</gene>
<organism evidence="2 3">
    <name type="scientific">Mucuna pruriens</name>
    <name type="common">Velvet bean</name>
    <name type="synonym">Dolichos pruriens</name>
    <dbReference type="NCBI Taxonomy" id="157652"/>
    <lineage>
        <taxon>Eukaryota</taxon>
        <taxon>Viridiplantae</taxon>
        <taxon>Streptophyta</taxon>
        <taxon>Embryophyta</taxon>
        <taxon>Tracheophyta</taxon>
        <taxon>Spermatophyta</taxon>
        <taxon>Magnoliopsida</taxon>
        <taxon>eudicotyledons</taxon>
        <taxon>Gunneridae</taxon>
        <taxon>Pentapetalae</taxon>
        <taxon>rosids</taxon>
        <taxon>fabids</taxon>
        <taxon>Fabales</taxon>
        <taxon>Fabaceae</taxon>
        <taxon>Papilionoideae</taxon>
        <taxon>50 kb inversion clade</taxon>
        <taxon>NPAAA clade</taxon>
        <taxon>indigoferoid/millettioid clade</taxon>
        <taxon>Phaseoleae</taxon>
        <taxon>Mucuna</taxon>
    </lineage>
</organism>
<dbReference type="Proteomes" id="UP000257109">
    <property type="component" value="Unassembled WGS sequence"/>
</dbReference>